<proteinExistence type="predicted"/>
<keyword evidence="7" id="KW-1185">Reference proteome</keyword>
<feature type="transmembrane region" description="Helical" evidence="5">
    <location>
        <begin position="82"/>
        <end position="99"/>
    </location>
</feature>
<dbReference type="EMBL" id="AP023396">
    <property type="protein sequence ID" value="BCK56894.1"/>
    <property type="molecule type" value="Genomic_DNA"/>
</dbReference>
<keyword evidence="4 5" id="KW-0472">Membrane</keyword>
<keyword evidence="3 5" id="KW-1133">Transmembrane helix</keyword>
<evidence type="ECO:0000256" key="3">
    <source>
        <dbReference type="ARBA" id="ARBA00022989"/>
    </source>
</evidence>
<gene>
    <name evidence="6" type="ORF">NWFMUON74_46660</name>
</gene>
<evidence type="ECO:0000313" key="7">
    <source>
        <dbReference type="Proteomes" id="UP000516173"/>
    </source>
</evidence>
<dbReference type="AlphaFoldDB" id="A0A7G1KUS4"/>
<feature type="transmembrane region" description="Helical" evidence="5">
    <location>
        <begin position="55"/>
        <end position="75"/>
    </location>
</feature>
<name>A0A7G1KUS4_9NOCA</name>
<evidence type="ECO:0008006" key="8">
    <source>
        <dbReference type="Google" id="ProtNLM"/>
    </source>
</evidence>
<dbReference type="GO" id="GO:0016020">
    <property type="term" value="C:membrane"/>
    <property type="evidence" value="ECO:0007669"/>
    <property type="project" value="UniProtKB-SubCell"/>
</dbReference>
<sequence>MLYYRRPKELAMSVLILIGRILFVVLFLASAVGHITQAEGMAGYAQSKGVPAAKLAVLASGVVQLIGGLSILLGIWADLGALLLLIFLVPTAVLMHPFWKETDPQAKQTEMIQFNKDLALAGAALMLFAFFAHVSDLGLTITGPLFHLG</sequence>
<dbReference type="Pfam" id="PF07681">
    <property type="entry name" value="DoxX"/>
    <property type="match status" value="1"/>
</dbReference>
<protein>
    <recommendedName>
        <fullName evidence="8">DoxX family protein</fullName>
    </recommendedName>
</protein>
<evidence type="ECO:0000313" key="6">
    <source>
        <dbReference type="EMBL" id="BCK56894.1"/>
    </source>
</evidence>
<evidence type="ECO:0000256" key="1">
    <source>
        <dbReference type="ARBA" id="ARBA00004141"/>
    </source>
</evidence>
<accession>A0A7G1KUS4</accession>
<evidence type="ECO:0000256" key="5">
    <source>
        <dbReference type="SAM" id="Phobius"/>
    </source>
</evidence>
<comment type="subcellular location">
    <subcellularLocation>
        <location evidence="1">Membrane</location>
        <topology evidence="1">Multi-pass membrane protein</topology>
    </subcellularLocation>
</comment>
<feature type="transmembrane region" description="Helical" evidence="5">
    <location>
        <begin position="119"/>
        <end position="146"/>
    </location>
</feature>
<evidence type="ECO:0000256" key="2">
    <source>
        <dbReference type="ARBA" id="ARBA00022692"/>
    </source>
</evidence>
<evidence type="ECO:0000256" key="4">
    <source>
        <dbReference type="ARBA" id="ARBA00023136"/>
    </source>
</evidence>
<dbReference type="InterPro" id="IPR032808">
    <property type="entry name" value="DoxX"/>
</dbReference>
<feature type="transmembrane region" description="Helical" evidence="5">
    <location>
        <begin position="12"/>
        <end position="35"/>
    </location>
</feature>
<dbReference type="Proteomes" id="UP000516173">
    <property type="component" value="Chromosome"/>
</dbReference>
<organism evidence="6 7">
    <name type="scientific">Nocardia wallacei</name>
    <dbReference type="NCBI Taxonomy" id="480035"/>
    <lineage>
        <taxon>Bacteria</taxon>
        <taxon>Bacillati</taxon>
        <taxon>Actinomycetota</taxon>
        <taxon>Actinomycetes</taxon>
        <taxon>Mycobacteriales</taxon>
        <taxon>Nocardiaceae</taxon>
        <taxon>Nocardia</taxon>
    </lineage>
</organism>
<reference evidence="6 7" key="1">
    <citation type="submission" date="2020-08" db="EMBL/GenBank/DDBJ databases">
        <title>Genome Sequencing of Nocardia wallacei strain FMUON74 and assembly.</title>
        <authorList>
            <person name="Toyokawa M."/>
            <person name="Uesaka K."/>
        </authorList>
    </citation>
    <scope>NUCLEOTIDE SEQUENCE [LARGE SCALE GENOMIC DNA]</scope>
    <source>
        <strain evidence="6 7">FMUON74</strain>
    </source>
</reference>
<keyword evidence="2 5" id="KW-0812">Transmembrane</keyword>
<dbReference type="KEGG" id="nwl:NWFMUON74_46660"/>